<dbReference type="Pfam" id="PF00216">
    <property type="entry name" value="Bac_DNA_binding"/>
    <property type="match status" value="1"/>
</dbReference>
<dbReference type="GO" id="GO:0003677">
    <property type="term" value="F:DNA binding"/>
    <property type="evidence" value="ECO:0007669"/>
    <property type="project" value="UniProtKB-KW"/>
</dbReference>
<dbReference type="InterPro" id="IPR020816">
    <property type="entry name" value="Histone-like_DNA-bd_CS"/>
</dbReference>
<name>A0A644ZI29_9ZZZZ</name>
<reference evidence="2" key="1">
    <citation type="submission" date="2019-08" db="EMBL/GenBank/DDBJ databases">
        <authorList>
            <person name="Kucharzyk K."/>
            <person name="Murdoch R.W."/>
            <person name="Higgins S."/>
            <person name="Loffler F."/>
        </authorList>
    </citation>
    <scope>NUCLEOTIDE SEQUENCE</scope>
</reference>
<proteinExistence type="predicted"/>
<dbReference type="EMBL" id="VSSQ01009016">
    <property type="protein sequence ID" value="MPM40479.1"/>
    <property type="molecule type" value="Genomic_DNA"/>
</dbReference>
<keyword evidence="1 2" id="KW-0238">DNA-binding</keyword>
<dbReference type="PANTHER" id="PTHR33175:SF3">
    <property type="entry name" value="DNA-BINDING PROTEIN HU-BETA"/>
    <property type="match status" value="1"/>
</dbReference>
<evidence type="ECO:0000256" key="1">
    <source>
        <dbReference type="ARBA" id="ARBA00023125"/>
    </source>
</evidence>
<dbReference type="CDD" id="cd13831">
    <property type="entry name" value="HU"/>
    <property type="match status" value="1"/>
</dbReference>
<accession>A0A644ZI29</accession>
<sequence length="93" mass="9956">MNKSELIAAVAEKTGMTKKDSEKAVGALLETIKTAVAKKQKVQLIGFGTFEPRVRAARTGKNPRTGEAIKIAKATVPAFKAGKAFKDVVNKKK</sequence>
<dbReference type="InterPro" id="IPR000119">
    <property type="entry name" value="Hist_DNA-bd"/>
</dbReference>
<dbReference type="AlphaFoldDB" id="A0A644ZI29"/>
<dbReference type="SUPFAM" id="SSF47729">
    <property type="entry name" value="IHF-like DNA-binding proteins"/>
    <property type="match status" value="1"/>
</dbReference>
<dbReference type="GO" id="GO:0030527">
    <property type="term" value="F:structural constituent of chromatin"/>
    <property type="evidence" value="ECO:0007669"/>
    <property type="project" value="InterPro"/>
</dbReference>
<dbReference type="SMART" id="SM00411">
    <property type="entry name" value="BHL"/>
    <property type="match status" value="1"/>
</dbReference>
<protein>
    <submittedName>
        <fullName evidence="2">DNA-binding protein HU</fullName>
    </submittedName>
</protein>
<dbReference type="Gene3D" id="4.10.520.10">
    <property type="entry name" value="IHF-like DNA-binding proteins"/>
    <property type="match status" value="1"/>
</dbReference>
<evidence type="ECO:0000313" key="2">
    <source>
        <dbReference type="EMBL" id="MPM40479.1"/>
    </source>
</evidence>
<dbReference type="PROSITE" id="PS00045">
    <property type="entry name" value="HISTONE_LIKE"/>
    <property type="match status" value="1"/>
</dbReference>
<organism evidence="2">
    <name type="scientific">bioreactor metagenome</name>
    <dbReference type="NCBI Taxonomy" id="1076179"/>
    <lineage>
        <taxon>unclassified sequences</taxon>
        <taxon>metagenomes</taxon>
        <taxon>ecological metagenomes</taxon>
    </lineage>
</organism>
<dbReference type="PANTHER" id="PTHR33175">
    <property type="entry name" value="DNA-BINDING PROTEIN HU"/>
    <property type="match status" value="1"/>
</dbReference>
<gene>
    <name evidence="2" type="primary">hup_22</name>
    <name evidence="2" type="ORF">SDC9_87123</name>
</gene>
<dbReference type="InterPro" id="IPR010992">
    <property type="entry name" value="IHF-like_DNA-bd_dom_sf"/>
</dbReference>
<dbReference type="PRINTS" id="PR01727">
    <property type="entry name" value="DNABINDINGHU"/>
</dbReference>
<comment type="caution">
    <text evidence="2">The sequence shown here is derived from an EMBL/GenBank/DDBJ whole genome shotgun (WGS) entry which is preliminary data.</text>
</comment>